<evidence type="ECO:0000313" key="3">
    <source>
        <dbReference type="Proteomes" id="UP001213799"/>
    </source>
</evidence>
<dbReference type="InterPro" id="IPR016181">
    <property type="entry name" value="Acyl_CoA_acyltransferase"/>
</dbReference>
<dbReference type="GO" id="GO:0016410">
    <property type="term" value="F:N-acyltransferase activity"/>
    <property type="evidence" value="ECO:0007669"/>
    <property type="project" value="TreeGrafter"/>
</dbReference>
<dbReference type="RefSeq" id="XP_056755923.1">
    <property type="nucleotide sequence ID" value="XM_056896175.1"/>
</dbReference>
<gene>
    <name evidence="2" type="ORF">N7537_005118</name>
</gene>
<sequence>MGAFCKPTLITSSVTPAGCLSQQWKSPGHVAIYSDAAVSSSRLSVKRREFADLKPIFLGIWDFLDTMKYNRLFMPNGQRIDVRPSFEGFKFTVADHNLYGSFPPEWRIILCTEAAAEGKASLADNQPSPCSQSSSQFTAPTLQTDVLHLSSISMPSAGDVKPESAITRQVAMILWATFLWYFQEHAPSPHVPVYGENELPELARATGEWVLKLSNDGILQGKDRMQKLERMGLLATADPSVGSQDDPQAFSDMFISQRAFWQLDPRIYLFTLSPAQGSAKVKCSDTLSSLDSFGVGFPFGAGPHTSGTFMPSYYPPIPPQYTFTDHVRHPIRPRAPRQGEVFYTRYVPSGGEYLTFRVPVVPIKGSLRAPSTTELPSSWTGPNLCLDSELMSDLKLFHRWVNQYSTHTSLLRKGSLDVQLEDLKIRMSSKSSFPALACWDSMAVGYFEIFWILEDHLGLSVGDVGDWDRGTRFFIGDDDFNDPKTLALFLSSVVHYCWLSDQRTYAVFVEVRADNERFVS</sequence>
<accession>A0AAD6ECS1</accession>
<dbReference type="SUPFAM" id="SSF55729">
    <property type="entry name" value="Acyl-CoA N-acyltransferases (Nat)"/>
    <property type="match status" value="1"/>
</dbReference>
<evidence type="ECO:0000313" key="2">
    <source>
        <dbReference type="EMBL" id="KAJ5608499.1"/>
    </source>
</evidence>
<reference evidence="2" key="2">
    <citation type="submission" date="2023-01" db="EMBL/GenBank/DDBJ databases">
        <authorList>
            <person name="Petersen C."/>
        </authorList>
    </citation>
    <scope>NUCLEOTIDE SEQUENCE</scope>
    <source>
        <strain evidence="2">IBT 12815</strain>
    </source>
</reference>
<dbReference type="EMBL" id="JAQJAE010000002">
    <property type="protein sequence ID" value="KAJ5608499.1"/>
    <property type="molecule type" value="Genomic_DNA"/>
</dbReference>
<dbReference type="Pfam" id="PF13523">
    <property type="entry name" value="Acetyltransf_8"/>
    <property type="match status" value="1"/>
</dbReference>
<dbReference type="Gene3D" id="3.40.630.30">
    <property type="match status" value="1"/>
</dbReference>
<organism evidence="2 3">
    <name type="scientific">Penicillium hordei</name>
    <dbReference type="NCBI Taxonomy" id="40994"/>
    <lineage>
        <taxon>Eukaryota</taxon>
        <taxon>Fungi</taxon>
        <taxon>Dikarya</taxon>
        <taxon>Ascomycota</taxon>
        <taxon>Pezizomycotina</taxon>
        <taxon>Eurotiomycetes</taxon>
        <taxon>Eurotiomycetidae</taxon>
        <taxon>Eurotiales</taxon>
        <taxon>Aspergillaceae</taxon>
        <taxon>Penicillium</taxon>
    </lineage>
</organism>
<dbReference type="PANTHER" id="PTHR31438:SF1">
    <property type="entry name" value="LYSINE N-ACYLTRANSFERASE C17G9.06C-RELATED"/>
    <property type="match status" value="1"/>
</dbReference>
<dbReference type="GeneID" id="81586417"/>
<comment type="caution">
    <text evidence="2">The sequence shown here is derived from an EMBL/GenBank/DDBJ whole genome shotgun (WGS) entry which is preliminary data.</text>
</comment>
<name>A0AAD6ECS1_9EURO</name>
<evidence type="ECO:0000256" key="1">
    <source>
        <dbReference type="ARBA" id="ARBA00009893"/>
    </source>
</evidence>
<comment type="similarity">
    <text evidence="1">Belongs to the lysine N-acyltransferase MbtK family.</text>
</comment>
<dbReference type="PANTHER" id="PTHR31438">
    <property type="entry name" value="LYSINE N-ACYLTRANSFERASE C17G9.06C-RELATED"/>
    <property type="match status" value="1"/>
</dbReference>
<protein>
    <submittedName>
        <fullName evidence="2">Uncharacterized protein</fullName>
    </submittedName>
</protein>
<keyword evidence="3" id="KW-1185">Reference proteome</keyword>
<dbReference type="Proteomes" id="UP001213799">
    <property type="component" value="Unassembled WGS sequence"/>
</dbReference>
<dbReference type="AlphaFoldDB" id="A0AAD6ECS1"/>
<reference evidence="2" key="1">
    <citation type="journal article" date="2023" name="IMA Fungus">
        <title>Comparative genomic study of the Penicillium genus elucidates a diverse pangenome and 15 lateral gene transfer events.</title>
        <authorList>
            <person name="Petersen C."/>
            <person name="Sorensen T."/>
            <person name="Nielsen M.R."/>
            <person name="Sondergaard T.E."/>
            <person name="Sorensen J.L."/>
            <person name="Fitzpatrick D.A."/>
            <person name="Frisvad J.C."/>
            <person name="Nielsen K.L."/>
        </authorList>
    </citation>
    <scope>NUCLEOTIDE SEQUENCE</scope>
    <source>
        <strain evidence="2">IBT 12815</strain>
    </source>
</reference>
<proteinExistence type="inferred from homology"/>